<organism evidence="10 11">
    <name type="scientific">Allostreptomyces psammosilenae</name>
    <dbReference type="NCBI Taxonomy" id="1892865"/>
    <lineage>
        <taxon>Bacteria</taxon>
        <taxon>Bacillati</taxon>
        <taxon>Actinomycetota</taxon>
        <taxon>Actinomycetes</taxon>
        <taxon>Kitasatosporales</taxon>
        <taxon>Streptomycetaceae</taxon>
        <taxon>Allostreptomyces</taxon>
    </lineage>
</organism>
<dbReference type="Gene3D" id="3.40.50.1010">
    <property type="entry name" value="5'-nuclease"/>
    <property type="match status" value="1"/>
</dbReference>
<keyword evidence="6 8" id="KW-0460">Magnesium</keyword>
<dbReference type="PANTHER" id="PTHR33653:SF1">
    <property type="entry name" value="RIBONUCLEASE VAPC2"/>
    <property type="match status" value="1"/>
</dbReference>
<dbReference type="RefSeq" id="WP_179816686.1">
    <property type="nucleotide sequence ID" value="NZ_JACBZD010000002.1"/>
</dbReference>
<keyword evidence="2 8" id="KW-1277">Toxin-antitoxin system</keyword>
<evidence type="ECO:0000313" key="10">
    <source>
        <dbReference type="EMBL" id="NYI07729.1"/>
    </source>
</evidence>
<dbReference type="Pfam" id="PF01850">
    <property type="entry name" value="PIN"/>
    <property type="match status" value="1"/>
</dbReference>
<evidence type="ECO:0000256" key="8">
    <source>
        <dbReference type="HAMAP-Rule" id="MF_00265"/>
    </source>
</evidence>
<reference evidence="10 11" key="1">
    <citation type="submission" date="2020-07" db="EMBL/GenBank/DDBJ databases">
        <title>Sequencing the genomes of 1000 actinobacteria strains.</title>
        <authorList>
            <person name="Klenk H.-P."/>
        </authorList>
    </citation>
    <scope>NUCLEOTIDE SEQUENCE [LARGE SCALE GENOMIC DNA]</scope>
    <source>
        <strain evidence="10 11">DSM 42178</strain>
    </source>
</reference>
<dbReference type="EMBL" id="JACBZD010000002">
    <property type="protein sequence ID" value="NYI07729.1"/>
    <property type="molecule type" value="Genomic_DNA"/>
</dbReference>
<keyword evidence="4 8" id="KW-0479">Metal-binding</keyword>
<keyword evidence="5 8" id="KW-0378">Hydrolase</keyword>
<evidence type="ECO:0000256" key="5">
    <source>
        <dbReference type="ARBA" id="ARBA00022801"/>
    </source>
</evidence>
<dbReference type="GO" id="GO:0090729">
    <property type="term" value="F:toxin activity"/>
    <property type="evidence" value="ECO:0007669"/>
    <property type="project" value="UniProtKB-KW"/>
</dbReference>
<comment type="cofactor">
    <cofactor evidence="1 8">
        <name>Mg(2+)</name>
        <dbReference type="ChEBI" id="CHEBI:18420"/>
    </cofactor>
</comment>
<dbReference type="InterPro" id="IPR029060">
    <property type="entry name" value="PIN-like_dom_sf"/>
</dbReference>
<dbReference type="PANTHER" id="PTHR33653">
    <property type="entry name" value="RIBONUCLEASE VAPC2"/>
    <property type="match status" value="1"/>
</dbReference>
<gene>
    <name evidence="8" type="primary">vapC</name>
    <name evidence="10" type="ORF">FHU37_004758</name>
</gene>
<keyword evidence="11" id="KW-1185">Reference proteome</keyword>
<evidence type="ECO:0000256" key="4">
    <source>
        <dbReference type="ARBA" id="ARBA00022723"/>
    </source>
</evidence>
<comment type="caution">
    <text evidence="10">The sequence shown here is derived from an EMBL/GenBank/DDBJ whole genome shotgun (WGS) entry which is preliminary data.</text>
</comment>
<dbReference type="GO" id="GO:0016787">
    <property type="term" value="F:hydrolase activity"/>
    <property type="evidence" value="ECO:0007669"/>
    <property type="project" value="UniProtKB-KW"/>
</dbReference>
<evidence type="ECO:0000256" key="6">
    <source>
        <dbReference type="ARBA" id="ARBA00022842"/>
    </source>
</evidence>
<dbReference type="CDD" id="cd18755">
    <property type="entry name" value="PIN_MtVapC3_VapC21-like"/>
    <property type="match status" value="1"/>
</dbReference>
<comment type="similarity">
    <text evidence="7 8">Belongs to the PINc/VapC protein family.</text>
</comment>
<evidence type="ECO:0000259" key="9">
    <source>
        <dbReference type="Pfam" id="PF01850"/>
    </source>
</evidence>
<evidence type="ECO:0000256" key="1">
    <source>
        <dbReference type="ARBA" id="ARBA00001946"/>
    </source>
</evidence>
<dbReference type="SUPFAM" id="SSF88723">
    <property type="entry name" value="PIN domain-like"/>
    <property type="match status" value="1"/>
</dbReference>
<accession>A0A853A011</accession>
<dbReference type="InterPro" id="IPR002716">
    <property type="entry name" value="PIN_dom"/>
</dbReference>
<feature type="binding site" evidence="8">
    <location>
        <position position="10"/>
    </location>
    <ligand>
        <name>Mg(2+)</name>
        <dbReference type="ChEBI" id="CHEBI:18420"/>
    </ligand>
</feature>
<keyword evidence="3 8" id="KW-0540">Nuclease</keyword>
<protein>
    <recommendedName>
        <fullName evidence="8">Ribonuclease VapC</fullName>
        <shortName evidence="8">RNase VapC</shortName>
        <ecNumber evidence="8">3.1.-.-</ecNumber>
    </recommendedName>
    <alternativeName>
        <fullName evidence="8">Toxin VapC</fullName>
    </alternativeName>
</protein>
<feature type="domain" description="PIN" evidence="9">
    <location>
        <begin position="8"/>
        <end position="125"/>
    </location>
</feature>
<dbReference type="AlphaFoldDB" id="A0A853A011"/>
<evidence type="ECO:0000256" key="7">
    <source>
        <dbReference type="ARBA" id="ARBA00038093"/>
    </source>
</evidence>
<evidence type="ECO:0000256" key="3">
    <source>
        <dbReference type="ARBA" id="ARBA00022722"/>
    </source>
</evidence>
<dbReference type="InterPro" id="IPR050556">
    <property type="entry name" value="Type_II_TA_system_RNase"/>
</dbReference>
<sequence>MPSAERFLIDTSAAVRIQRPALWSVWGEAVIHGRVAICEPTEVEMLYSARSSREYDELRQALGDLYTRCPVPDDAWRRVRDLQQQLVRHGCHRSAGIADLLVVVTAQWHGLTVLHYDRDFEAVTKVTGQSVRWLAEAGSVD</sequence>
<dbReference type="Proteomes" id="UP000567795">
    <property type="component" value="Unassembled WGS sequence"/>
</dbReference>
<keyword evidence="8" id="KW-0800">Toxin</keyword>
<feature type="binding site" evidence="8">
    <location>
        <position position="99"/>
    </location>
    <ligand>
        <name>Mg(2+)</name>
        <dbReference type="ChEBI" id="CHEBI:18420"/>
    </ligand>
</feature>
<evidence type="ECO:0000313" key="11">
    <source>
        <dbReference type="Proteomes" id="UP000567795"/>
    </source>
</evidence>
<evidence type="ECO:0000256" key="2">
    <source>
        <dbReference type="ARBA" id="ARBA00022649"/>
    </source>
</evidence>
<dbReference type="HAMAP" id="MF_00265">
    <property type="entry name" value="VapC_Nob1"/>
    <property type="match status" value="1"/>
</dbReference>
<dbReference type="GO" id="GO:0000287">
    <property type="term" value="F:magnesium ion binding"/>
    <property type="evidence" value="ECO:0007669"/>
    <property type="project" value="UniProtKB-UniRule"/>
</dbReference>
<dbReference type="EC" id="3.1.-.-" evidence="8"/>
<dbReference type="InterPro" id="IPR022907">
    <property type="entry name" value="VapC_family"/>
</dbReference>
<comment type="function">
    <text evidence="8">Toxic component of a toxin-antitoxin (TA) system. An RNase.</text>
</comment>
<name>A0A853A011_9ACTN</name>
<dbReference type="GO" id="GO:0004540">
    <property type="term" value="F:RNA nuclease activity"/>
    <property type="evidence" value="ECO:0007669"/>
    <property type="project" value="InterPro"/>
</dbReference>
<proteinExistence type="inferred from homology"/>